<name>A0A2T2NT63_CORCC</name>
<feature type="domain" description="RRM" evidence="15">
    <location>
        <begin position="194"/>
        <end position="286"/>
    </location>
</feature>
<dbReference type="CDD" id="cd12433">
    <property type="entry name" value="RRM_Yme2p_like"/>
    <property type="match status" value="1"/>
</dbReference>
<evidence type="ECO:0000256" key="4">
    <source>
        <dbReference type="ARBA" id="ARBA00022692"/>
    </source>
</evidence>
<dbReference type="GO" id="GO:0005743">
    <property type="term" value="C:mitochondrial inner membrane"/>
    <property type="evidence" value="ECO:0007669"/>
    <property type="project" value="UniProtKB-SubCell"/>
</dbReference>
<dbReference type="InterPro" id="IPR012677">
    <property type="entry name" value="Nucleotide-bd_a/b_plait_sf"/>
</dbReference>
<dbReference type="GO" id="GO:0006397">
    <property type="term" value="P:mRNA processing"/>
    <property type="evidence" value="ECO:0007669"/>
    <property type="project" value="UniProtKB-UniRule"/>
</dbReference>
<evidence type="ECO:0000256" key="9">
    <source>
        <dbReference type="ARBA" id="ARBA00023136"/>
    </source>
</evidence>
<dbReference type="Gene3D" id="3.30.70.330">
    <property type="match status" value="1"/>
</dbReference>
<dbReference type="PROSITE" id="PS50102">
    <property type="entry name" value="RRM"/>
    <property type="match status" value="1"/>
</dbReference>
<evidence type="ECO:0000256" key="3">
    <source>
        <dbReference type="ARBA" id="ARBA00020222"/>
    </source>
</evidence>
<reference evidence="16 17" key="1">
    <citation type="journal article" date="2018" name="Front. Microbiol.">
        <title>Genome-Wide Analysis of Corynespora cassiicola Leaf Fall Disease Putative Effectors.</title>
        <authorList>
            <person name="Lopez D."/>
            <person name="Ribeiro S."/>
            <person name="Label P."/>
            <person name="Fumanal B."/>
            <person name="Venisse J.S."/>
            <person name="Kohler A."/>
            <person name="de Oliveira R.R."/>
            <person name="Labutti K."/>
            <person name="Lipzen A."/>
            <person name="Lail K."/>
            <person name="Bauer D."/>
            <person name="Ohm R.A."/>
            <person name="Barry K.W."/>
            <person name="Spatafora J."/>
            <person name="Grigoriev I.V."/>
            <person name="Martin F.M."/>
            <person name="Pujade-Renaud V."/>
        </authorList>
    </citation>
    <scope>NUCLEOTIDE SEQUENCE [LARGE SCALE GENOMIC DNA]</scope>
    <source>
        <strain evidence="16 17">Philippines</strain>
    </source>
</reference>
<dbReference type="SUPFAM" id="SSF54928">
    <property type="entry name" value="RNA-binding domain, RBD"/>
    <property type="match status" value="1"/>
</dbReference>
<gene>
    <name evidence="16" type="ORF">BS50DRAFT_610043</name>
</gene>
<protein>
    <recommendedName>
        <fullName evidence="3 12">Mitochondrial escape protein 2</fullName>
    </recommendedName>
</protein>
<evidence type="ECO:0000256" key="12">
    <source>
        <dbReference type="RuleBase" id="RU367108"/>
    </source>
</evidence>
<comment type="similarity">
    <text evidence="2 12">Belongs to the YME2 family.</text>
</comment>
<dbReference type="InterPro" id="IPR034260">
    <property type="entry name" value="Yme2_RRM"/>
</dbReference>
<keyword evidence="8 12" id="KW-0496">Mitochondrion</keyword>
<evidence type="ECO:0000256" key="8">
    <source>
        <dbReference type="ARBA" id="ARBA00023128"/>
    </source>
</evidence>
<dbReference type="Proteomes" id="UP000240883">
    <property type="component" value="Unassembled WGS sequence"/>
</dbReference>
<evidence type="ECO:0000256" key="5">
    <source>
        <dbReference type="ARBA" id="ARBA00022792"/>
    </source>
</evidence>
<organism evidence="16 17">
    <name type="scientific">Corynespora cassiicola Philippines</name>
    <dbReference type="NCBI Taxonomy" id="1448308"/>
    <lineage>
        <taxon>Eukaryota</taxon>
        <taxon>Fungi</taxon>
        <taxon>Dikarya</taxon>
        <taxon>Ascomycota</taxon>
        <taxon>Pezizomycotina</taxon>
        <taxon>Dothideomycetes</taxon>
        <taxon>Pleosporomycetidae</taxon>
        <taxon>Pleosporales</taxon>
        <taxon>Corynesporascaceae</taxon>
        <taxon>Corynespora</taxon>
    </lineage>
</organism>
<dbReference type="InterPro" id="IPR018850">
    <property type="entry name" value="Mt_escape_2_C"/>
</dbReference>
<comment type="function">
    <text evidence="10 12">Plays a role in maintaining the mitochondrial genome and in controlling the mtDNA escape. Involved in the regulation of mtDNA nucleotide structure and number. May have a dispensable role in early maturation of pre-rRNA.</text>
</comment>
<dbReference type="InterPro" id="IPR000504">
    <property type="entry name" value="RRM_dom"/>
</dbReference>
<evidence type="ECO:0000259" key="15">
    <source>
        <dbReference type="PROSITE" id="PS50102"/>
    </source>
</evidence>
<keyword evidence="11 12" id="KW-0694">RNA-binding</keyword>
<sequence length="846" mass="94822">MLGQAGWLRATHKGAVYTRLSAHGGLTRSSIAAHQRYVAYQIRSSSLQAGENKTGHINAGENEGIVFFDNVFPLKIQKLFKIPFTSQEKPPTFLNYFISPSLTGTDPKRLIEKASTKRNLPITATETLLRLKEGGAFVKFTHDGSTPASEIEKILKEYLKEKPIKPWWSPWRRMHVNLVKGRPWVEDLFRLPTPRLKVEFISPEPGAEAVQLSQEELYAFFRPYGKLSDIIMQPSDSKVLPKYALLDFATMGKAISAKNCMHGYLVTEAEGGGKKGTILRLTYEQKIKPHWIRDWIFNHPRIVIPIIAALIAGLTVAVFDPIRTFFVKLHITRSLHLEDNSLYKWIKGYATDIIHWRQKKEDEPGMDAVWDDRKDNIEQIQTWLMETADTFIIVQGPRGSEKRKLVVDQALKDKKHKLIIDCKPIQEARGDSSTIAAAAAQVGYRPVFSWMNSISGMIDMAAQGATGVKTGFSETLDSQLGKIWNNTATALRQIALDGRHKDDKDASLGDDEWLEAHPEKRPIVVVDNFLHKSQEGGIVYDKIADWAARLTTNNIAHVVFLTNDVTFSKSLSKALPDRVFRTISLSDCSPQLAREYVMEYLDDSDCGKKPAPADSSKEKSPKSRADLPELDSCIDLLGGRLTDLEFLARRIKAGETPTKAVSEIIDQSASEILKMYIFGGEEDGSSRRWTPEQAWFLIKQLAANETLRFHETALADTIKASGNGENVLRALEQAELIAIDSGPNGRPASIKPGKPVYQPAFKRLTEDKVLRSRLDLAILAELIKEENKTIEKCENELLLLSRLKGQPGQMVGRANYLLGKLAGAQEKVEGWEREQKGLKGVLGKEY</sequence>
<feature type="region of interest" description="Disordered" evidence="14">
    <location>
        <begin position="603"/>
        <end position="626"/>
    </location>
</feature>
<dbReference type="InterPro" id="IPR035979">
    <property type="entry name" value="RBD_domain_sf"/>
</dbReference>
<dbReference type="PANTHER" id="PTHR32198">
    <property type="entry name" value="MITOCHONDRIAL ESCAPE PROTEIN 2"/>
    <property type="match status" value="1"/>
</dbReference>
<evidence type="ECO:0000256" key="11">
    <source>
        <dbReference type="PROSITE-ProRule" id="PRU00176"/>
    </source>
</evidence>
<dbReference type="PANTHER" id="PTHR32198:SF2">
    <property type="entry name" value="MITOCHONDRIAL ESCAPE PROTEIN 2"/>
    <property type="match status" value="1"/>
</dbReference>
<keyword evidence="5 12" id="KW-0999">Mitochondrion inner membrane</keyword>
<evidence type="ECO:0000256" key="14">
    <source>
        <dbReference type="SAM" id="MobiDB-lite"/>
    </source>
</evidence>
<evidence type="ECO:0000256" key="13">
    <source>
        <dbReference type="SAM" id="Coils"/>
    </source>
</evidence>
<evidence type="ECO:0000313" key="16">
    <source>
        <dbReference type="EMBL" id="PSN68466.1"/>
    </source>
</evidence>
<evidence type="ECO:0000256" key="6">
    <source>
        <dbReference type="ARBA" id="ARBA00022946"/>
    </source>
</evidence>
<comment type="subcellular location">
    <subcellularLocation>
        <location evidence="1 12">Mitochondrion inner membrane</location>
        <topology evidence="1 12">Single-pass membrane protein</topology>
    </subcellularLocation>
</comment>
<evidence type="ECO:0000256" key="2">
    <source>
        <dbReference type="ARBA" id="ARBA00010320"/>
    </source>
</evidence>
<keyword evidence="6" id="KW-0809">Transit peptide</keyword>
<dbReference type="InterPro" id="IPR039627">
    <property type="entry name" value="Yme2_C"/>
</dbReference>
<accession>A0A2T2NT63</accession>
<dbReference type="Pfam" id="PF10443">
    <property type="entry name" value="RNA12"/>
    <property type="match status" value="1"/>
</dbReference>
<dbReference type="OrthoDB" id="10267654at2759"/>
<evidence type="ECO:0000313" key="17">
    <source>
        <dbReference type="Proteomes" id="UP000240883"/>
    </source>
</evidence>
<keyword evidence="4" id="KW-0812">Transmembrane</keyword>
<keyword evidence="7" id="KW-1133">Transmembrane helix</keyword>
<keyword evidence="12" id="KW-0507">mRNA processing</keyword>
<dbReference type="GO" id="GO:0003723">
    <property type="term" value="F:RNA binding"/>
    <property type="evidence" value="ECO:0007669"/>
    <property type="project" value="UniProtKB-UniRule"/>
</dbReference>
<dbReference type="Pfam" id="PF00076">
    <property type="entry name" value="RRM_1"/>
    <property type="match status" value="1"/>
</dbReference>
<feature type="coiled-coil region" evidence="13">
    <location>
        <begin position="776"/>
        <end position="803"/>
    </location>
</feature>
<evidence type="ECO:0000256" key="1">
    <source>
        <dbReference type="ARBA" id="ARBA00004434"/>
    </source>
</evidence>
<keyword evidence="13" id="KW-0175">Coiled coil</keyword>
<proteinExistence type="inferred from homology"/>
<keyword evidence="9" id="KW-0472">Membrane</keyword>
<evidence type="ECO:0000256" key="7">
    <source>
        <dbReference type="ARBA" id="ARBA00022989"/>
    </source>
</evidence>
<dbReference type="STRING" id="1448308.A0A2T2NT63"/>
<keyword evidence="17" id="KW-1185">Reference proteome</keyword>
<dbReference type="EMBL" id="KZ678134">
    <property type="protein sequence ID" value="PSN68466.1"/>
    <property type="molecule type" value="Genomic_DNA"/>
</dbReference>
<evidence type="ECO:0000256" key="10">
    <source>
        <dbReference type="ARBA" id="ARBA00025276"/>
    </source>
</evidence>
<feature type="compositionally biased region" description="Basic and acidic residues" evidence="14">
    <location>
        <begin position="615"/>
        <end position="626"/>
    </location>
</feature>
<dbReference type="AlphaFoldDB" id="A0A2T2NT63"/>